<dbReference type="Gramene" id="C.cajan_20365.t">
    <property type="protein sequence ID" value="C.cajan_20365.t.cds1"/>
    <property type="gene ID" value="C.cajan_20365"/>
</dbReference>
<feature type="region of interest" description="Disordered" evidence="1">
    <location>
        <begin position="52"/>
        <end position="86"/>
    </location>
</feature>
<dbReference type="Proteomes" id="UP000075243">
    <property type="component" value="Chromosome 1"/>
</dbReference>
<keyword evidence="3" id="KW-1185">Reference proteome</keyword>
<protein>
    <submittedName>
        <fullName evidence="2">Uncharacterized protein</fullName>
    </submittedName>
</protein>
<evidence type="ECO:0000313" key="3">
    <source>
        <dbReference type="Proteomes" id="UP000075243"/>
    </source>
</evidence>
<accession>A0A151UBU3</accession>
<dbReference type="AlphaFoldDB" id="A0A151UBU3"/>
<reference evidence="2 3" key="1">
    <citation type="journal article" date="2012" name="Nat. Biotechnol.">
        <title>Draft genome sequence of pigeonpea (Cajanus cajan), an orphan legume crop of resource-poor farmers.</title>
        <authorList>
            <person name="Varshney R.K."/>
            <person name="Chen W."/>
            <person name="Li Y."/>
            <person name="Bharti A.K."/>
            <person name="Saxena R.K."/>
            <person name="Schlueter J.A."/>
            <person name="Donoghue M.T."/>
            <person name="Azam S."/>
            <person name="Fan G."/>
            <person name="Whaley A.M."/>
            <person name="Farmer A.D."/>
            <person name="Sheridan J."/>
            <person name="Iwata A."/>
            <person name="Tuteja R."/>
            <person name="Penmetsa R.V."/>
            <person name="Wu W."/>
            <person name="Upadhyaya H.D."/>
            <person name="Yang S.P."/>
            <person name="Shah T."/>
            <person name="Saxena K.B."/>
            <person name="Michael T."/>
            <person name="McCombie W.R."/>
            <person name="Yang B."/>
            <person name="Zhang G."/>
            <person name="Yang H."/>
            <person name="Wang J."/>
            <person name="Spillane C."/>
            <person name="Cook D.R."/>
            <person name="May G.D."/>
            <person name="Xu X."/>
            <person name="Jackson S.A."/>
        </authorList>
    </citation>
    <scope>NUCLEOTIDE SEQUENCE [LARGE SCALE GENOMIC DNA]</scope>
    <source>
        <strain evidence="3">cv. Asha</strain>
    </source>
</reference>
<evidence type="ECO:0000313" key="2">
    <source>
        <dbReference type="EMBL" id="KYP76718.1"/>
    </source>
</evidence>
<proteinExistence type="predicted"/>
<sequence length="97" mass="11150">MKSMPHDEYEQCMLHSEEMPVEEKIVTMERSYSKKSKAPFIALLKEEEETHLLDTPQIQDNHVGTKNAVSSTSPKRKEKRKPRSSFFSSCMCCATVP</sequence>
<dbReference type="EMBL" id="CM003603">
    <property type="protein sequence ID" value="KYP76718.1"/>
    <property type="molecule type" value="Genomic_DNA"/>
</dbReference>
<name>A0A151UBU3_CAJCA</name>
<organism evidence="2 3">
    <name type="scientific">Cajanus cajan</name>
    <name type="common">Pigeon pea</name>
    <name type="synonym">Cajanus indicus</name>
    <dbReference type="NCBI Taxonomy" id="3821"/>
    <lineage>
        <taxon>Eukaryota</taxon>
        <taxon>Viridiplantae</taxon>
        <taxon>Streptophyta</taxon>
        <taxon>Embryophyta</taxon>
        <taxon>Tracheophyta</taxon>
        <taxon>Spermatophyta</taxon>
        <taxon>Magnoliopsida</taxon>
        <taxon>eudicotyledons</taxon>
        <taxon>Gunneridae</taxon>
        <taxon>Pentapetalae</taxon>
        <taxon>rosids</taxon>
        <taxon>fabids</taxon>
        <taxon>Fabales</taxon>
        <taxon>Fabaceae</taxon>
        <taxon>Papilionoideae</taxon>
        <taxon>50 kb inversion clade</taxon>
        <taxon>NPAAA clade</taxon>
        <taxon>indigoferoid/millettioid clade</taxon>
        <taxon>Phaseoleae</taxon>
        <taxon>Cajanus</taxon>
    </lineage>
</organism>
<gene>
    <name evidence="2" type="ORF">KK1_020970</name>
</gene>
<feature type="compositionally biased region" description="Polar residues" evidence="1">
    <location>
        <begin position="56"/>
        <end position="69"/>
    </location>
</feature>
<feature type="compositionally biased region" description="Basic residues" evidence="1">
    <location>
        <begin position="74"/>
        <end position="83"/>
    </location>
</feature>
<evidence type="ECO:0000256" key="1">
    <source>
        <dbReference type="SAM" id="MobiDB-lite"/>
    </source>
</evidence>